<reference evidence="1 2" key="1">
    <citation type="submission" date="2024-02" db="EMBL/GenBank/DDBJ databases">
        <authorList>
            <person name="Vignale AGUSTIN F."/>
            <person name="Sosa J E."/>
            <person name="Modenutti C."/>
        </authorList>
    </citation>
    <scope>NUCLEOTIDE SEQUENCE [LARGE SCALE GENOMIC DNA]</scope>
</reference>
<dbReference type="PANTHER" id="PTHR36348:SF1">
    <property type="entry name" value="EXPRESSED PROTEIN"/>
    <property type="match status" value="1"/>
</dbReference>
<evidence type="ECO:0000313" key="1">
    <source>
        <dbReference type="EMBL" id="CAK9137026.1"/>
    </source>
</evidence>
<keyword evidence="2" id="KW-1185">Reference proteome</keyword>
<dbReference type="EMBL" id="CAUOFW020000797">
    <property type="protein sequence ID" value="CAK9137026.1"/>
    <property type="molecule type" value="Genomic_DNA"/>
</dbReference>
<protein>
    <submittedName>
        <fullName evidence="1">Uncharacterized protein</fullName>
    </submittedName>
</protein>
<dbReference type="Proteomes" id="UP001642360">
    <property type="component" value="Unassembled WGS sequence"/>
</dbReference>
<dbReference type="AlphaFoldDB" id="A0ABC8QWA2"/>
<proteinExistence type="predicted"/>
<evidence type="ECO:0000313" key="2">
    <source>
        <dbReference type="Proteomes" id="UP001642360"/>
    </source>
</evidence>
<name>A0ABC8QWA2_9AQUA</name>
<sequence length="146" mass="16771">MYPFCSSFLLLPKEIDSAFVVLKEVLKPVVDREKEIPWPPIDPEAVILTKKGKEDGGKELEAMSQKVLQIYASAVLSNQSYAKKVSIKIIEIRKECEELTNLIPQLEEDIPKLQKFFLDEEKVLEEIKENSKETVETEMFRGELAK</sequence>
<comment type="caution">
    <text evidence="1">The sequence shown here is derived from an EMBL/GenBank/DDBJ whole genome shotgun (WGS) entry which is preliminary data.</text>
</comment>
<organism evidence="1 2">
    <name type="scientific">Ilex paraguariensis</name>
    <name type="common">yerba mate</name>
    <dbReference type="NCBI Taxonomy" id="185542"/>
    <lineage>
        <taxon>Eukaryota</taxon>
        <taxon>Viridiplantae</taxon>
        <taxon>Streptophyta</taxon>
        <taxon>Embryophyta</taxon>
        <taxon>Tracheophyta</taxon>
        <taxon>Spermatophyta</taxon>
        <taxon>Magnoliopsida</taxon>
        <taxon>eudicotyledons</taxon>
        <taxon>Gunneridae</taxon>
        <taxon>Pentapetalae</taxon>
        <taxon>asterids</taxon>
        <taxon>campanulids</taxon>
        <taxon>Aquifoliales</taxon>
        <taxon>Aquifoliaceae</taxon>
        <taxon>Ilex</taxon>
    </lineage>
</organism>
<accession>A0ABC8QWA2</accession>
<dbReference type="PANTHER" id="PTHR36348">
    <property type="entry name" value="EXPRESSED PROTEIN"/>
    <property type="match status" value="1"/>
</dbReference>
<feature type="non-terminal residue" evidence="1">
    <location>
        <position position="146"/>
    </location>
</feature>
<gene>
    <name evidence="1" type="ORF">ILEXP_LOCUS4048</name>
</gene>